<name>A0A9W7WSK1_TRIRA</name>
<keyword evidence="3" id="KW-1185">Reference proteome</keyword>
<evidence type="ECO:0000313" key="2">
    <source>
        <dbReference type="EMBL" id="KAI7807496.1"/>
    </source>
</evidence>
<feature type="region of interest" description="Disordered" evidence="1">
    <location>
        <begin position="67"/>
        <end position="88"/>
    </location>
</feature>
<organism evidence="2 3">
    <name type="scientific">Triplophysa rosa</name>
    <name type="common">Cave loach</name>
    <dbReference type="NCBI Taxonomy" id="992332"/>
    <lineage>
        <taxon>Eukaryota</taxon>
        <taxon>Metazoa</taxon>
        <taxon>Chordata</taxon>
        <taxon>Craniata</taxon>
        <taxon>Vertebrata</taxon>
        <taxon>Euteleostomi</taxon>
        <taxon>Actinopterygii</taxon>
        <taxon>Neopterygii</taxon>
        <taxon>Teleostei</taxon>
        <taxon>Ostariophysi</taxon>
        <taxon>Cypriniformes</taxon>
        <taxon>Nemacheilidae</taxon>
        <taxon>Triplophysa</taxon>
    </lineage>
</organism>
<protein>
    <submittedName>
        <fullName evidence="2">Uncharacterized protein</fullName>
    </submittedName>
</protein>
<evidence type="ECO:0000256" key="1">
    <source>
        <dbReference type="SAM" id="MobiDB-lite"/>
    </source>
</evidence>
<reference evidence="2" key="1">
    <citation type="submission" date="2021-02" db="EMBL/GenBank/DDBJ databases">
        <title>Comparative genomics reveals that relaxation of natural selection precedes convergent phenotypic evolution of cavefish.</title>
        <authorList>
            <person name="Peng Z."/>
        </authorList>
    </citation>
    <scope>NUCLEOTIDE SEQUENCE</scope>
    <source>
        <tissue evidence="2">Muscle</tissue>
    </source>
</reference>
<accession>A0A9W7WSK1</accession>
<proteinExistence type="predicted"/>
<dbReference type="EMBL" id="JAFHDT010000007">
    <property type="protein sequence ID" value="KAI7807496.1"/>
    <property type="molecule type" value="Genomic_DNA"/>
</dbReference>
<sequence length="88" mass="9800">MDRFSDRRLQVNVSKKPLHLAYTPTTRTYHVSPSCRNLEFAIPPYTAAESADMSLGSEQMLEALNTGEARSRASHLALSTQRCGHPQP</sequence>
<evidence type="ECO:0000313" key="3">
    <source>
        <dbReference type="Proteomes" id="UP001059041"/>
    </source>
</evidence>
<gene>
    <name evidence="2" type="ORF">IRJ41_005062</name>
</gene>
<dbReference type="AlphaFoldDB" id="A0A9W7WSK1"/>
<dbReference type="Proteomes" id="UP001059041">
    <property type="component" value="Linkage Group LG7"/>
</dbReference>
<comment type="caution">
    <text evidence="2">The sequence shown here is derived from an EMBL/GenBank/DDBJ whole genome shotgun (WGS) entry which is preliminary data.</text>
</comment>